<reference evidence="15 16" key="1">
    <citation type="submission" date="2020-07" db="EMBL/GenBank/DDBJ databases">
        <title>Sequencing the genomes of 1000 actinobacteria strains.</title>
        <authorList>
            <person name="Klenk H.-P."/>
        </authorList>
    </citation>
    <scope>NUCLEOTIDE SEQUENCE [LARGE SCALE GENOMIC DNA]</scope>
    <source>
        <strain evidence="15 16">DSM 26487</strain>
    </source>
</reference>
<proteinExistence type="inferred from homology"/>
<dbReference type="FunFam" id="1.20.1730.10:FF:000002">
    <property type="entry name" value="Sodium/proline symporter"/>
    <property type="match status" value="1"/>
</dbReference>
<evidence type="ECO:0000256" key="11">
    <source>
        <dbReference type="ARBA" id="ARBA00023201"/>
    </source>
</evidence>
<keyword evidence="5 14" id="KW-0812">Transmembrane</keyword>
<evidence type="ECO:0000256" key="14">
    <source>
        <dbReference type="RuleBase" id="RU366012"/>
    </source>
</evidence>
<evidence type="ECO:0000256" key="12">
    <source>
        <dbReference type="ARBA" id="ARBA00033708"/>
    </source>
</evidence>
<dbReference type="Proteomes" id="UP000564496">
    <property type="component" value="Unassembled WGS sequence"/>
</dbReference>
<dbReference type="InterPro" id="IPR050277">
    <property type="entry name" value="Sodium:Solute_Symporter"/>
</dbReference>
<gene>
    <name evidence="15" type="ORF">BJ988_001438</name>
</gene>
<dbReference type="PANTHER" id="PTHR48086:SF3">
    <property type="entry name" value="SODIUM_PROLINE SYMPORTER"/>
    <property type="match status" value="1"/>
</dbReference>
<dbReference type="PROSITE" id="PS00457">
    <property type="entry name" value="NA_SOLUT_SYMP_2"/>
    <property type="match status" value="1"/>
</dbReference>
<keyword evidence="6 14" id="KW-0769">Symport</keyword>
<evidence type="ECO:0000256" key="6">
    <source>
        <dbReference type="ARBA" id="ARBA00022847"/>
    </source>
</evidence>
<dbReference type="InterPro" id="IPR011851">
    <property type="entry name" value="Na/Pro_symporter"/>
</dbReference>
<dbReference type="AlphaFoldDB" id="A0A7Z0IRH5"/>
<feature type="transmembrane region" description="Helical" evidence="14">
    <location>
        <begin position="233"/>
        <end position="256"/>
    </location>
</feature>
<dbReference type="CDD" id="cd11475">
    <property type="entry name" value="SLC5sbd_PutP"/>
    <property type="match status" value="1"/>
</dbReference>
<evidence type="ECO:0000256" key="2">
    <source>
        <dbReference type="ARBA" id="ARBA00006434"/>
    </source>
</evidence>
<name>A0A7Z0IRH5_9ACTN</name>
<dbReference type="GO" id="GO:0015824">
    <property type="term" value="P:proline transport"/>
    <property type="evidence" value="ECO:0007669"/>
    <property type="project" value="UniProtKB-UniRule"/>
</dbReference>
<keyword evidence="16" id="KW-1185">Reference proteome</keyword>
<dbReference type="InterPro" id="IPR018212">
    <property type="entry name" value="Na/solute_symporter_CS"/>
</dbReference>
<keyword evidence="10 14" id="KW-0472">Membrane</keyword>
<dbReference type="PANTHER" id="PTHR48086">
    <property type="entry name" value="SODIUM/PROLINE SYMPORTER-RELATED"/>
    <property type="match status" value="1"/>
</dbReference>
<evidence type="ECO:0000256" key="9">
    <source>
        <dbReference type="ARBA" id="ARBA00023065"/>
    </source>
</evidence>
<feature type="transmembrane region" description="Helical" evidence="14">
    <location>
        <begin position="400"/>
        <end position="418"/>
    </location>
</feature>
<evidence type="ECO:0000256" key="4">
    <source>
        <dbReference type="ARBA" id="ARBA00022475"/>
    </source>
</evidence>
<sequence length="504" mass="53076">MSDLTYQMLALVAYLVAMLGIGAWAYRRTSNLDDYMLGGRDLGPMVSALSAGASDMSGWLLMGLPGAIYATGLMEGWIAVGLTVGAWLNWKIVAPRLRTYTEVSGDSITVPSFLESRLKDSSRLLRIASGAVILVFFTFYVSSGMVAGGVFFESSFNTDFHTGMLVVAAVVVAYTLFGGFLAVSYTDFVQGAIMLLALILVPVVGVFVTGGPSETLDSIRAVDPARLSMVEGATFLGVVSALAWGLGYFGQPHIIVRFMALRTAGEAAAARRIGIGWMLLSLFGAVGTALVGIAYYQQNPDATLTDPEAVFIALGQILFHPLVAGIMLAAVLAAIMSTISSQLLVTSSALVEDLYKAVFKSDASDRQLVMFGRLAVLGVAIVAAVLAWPKSGTVLDLVAYAWAGFGASFGPIILLALWWRKLTAAGALAGLVVGAVTVVVWGNIDALSSQMYEIVPGFILNSIVAVVVSLLTYKENPAIEAEFDETIRLLDAGAEGTSGEAARA</sequence>
<accession>A0A7Z0IRH5</accession>
<dbReference type="RefSeq" id="WP_179657400.1">
    <property type="nucleotide sequence ID" value="NZ_JACBZR010000001.1"/>
</dbReference>
<comment type="subcellular location">
    <subcellularLocation>
        <location evidence="1 14">Cell membrane</location>
        <topology evidence="1 14">Multi-pass membrane protein</topology>
    </subcellularLocation>
</comment>
<comment type="similarity">
    <text evidence="2 13">Belongs to the sodium:solute symporter (SSF) (TC 2.A.21) family.</text>
</comment>
<dbReference type="InterPro" id="IPR001734">
    <property type="entry name" value="Na/solute_symporter"/>
</dbReference>
<dbReference type="PROSITE" id="PS50283">
    <property type="entry name" value="NA_SOLUT_SYMP_3"/>
    <property type="match status" value="1"/>
</dbReference>
<evidence type="ECO:0000256" key="8">
    <source>
        <dbReference type="ARBA" id="ARBA00023053"/>
    </source>
</evidence>
<evidence type="ECO:0000313" key="16">
    <source>
        <dbReference type="Proteomes" id="UP000564496"/>
    </source>
</evidence>
<dbReference type="GO" id="GO:0031402">
    <property type="term" value="F:sodium ion binding"/>
    <property type="evidence" value="ECO:0007669"/>
    <property type="project" value="UniProtKB-UniRule"/>
</dbReference>
<comment type="caution">
    <text evidence="15">The sequence shown here is derived from an EMBL/GenBank/DDBJ whole genome shotgun (WGS) entry which is preliminary data.</text>
</comment>
<feature type="transmembrane region" description="Helical" evidence="14">
    <location>
        <begin position="192"/>
        <end position="213"/>
    </location>
</feature>
<keyword evidence="4 14" id="KW-1003">Cell membrane</keyword>
<keyword evidence="9 14" id="KW-0406">Ion transport</keyword>
<organism evidence="15 16">
    <name type="scientific">Nocardioides panzhihuensis</name>
    <dbReference type="NCBI Taxonomy" id="860243"/>
    <lineage>
        <taxon>Bacteria</taxon>
        <taxon>Bacillati</taxon>
        <taxon>Actinomycetota</taxon>
        <taxon>Actinomycetes</taxon>
        <taxon>Propionibacteriales</taxon>
        <taxon>Nocardioidaceae</taxon>
        <taxon>Nocardioides</taxon>
    </lineage>
</organism>
<evidence type="ECO:0000256" key="10">
    <source>
        <dbReference type="ARBA" id="ARBA00023136"/>
    </source>
</evidence>
<feature type="transmembrane region" description="Helical" evidence="14">
    <location>
        <begin position="425"/>
        <end position="442"/>
    </location>
</feature>
<dbReference type="NCBIfam" id="TIGR02121">
    <property type="entry name" value="Na_Pro_sym"/>
    <property type="match status" value="1"/>
</dbReference>
<comment type="catalytic activity">
    <reaction evidence="12">
        <text>L-proline(in) + Na(+)(in) = L-proline(out) + Na(+)(out)</text>
        <dbReference type="Rhea" id="RHEA:28967"/>
        <dbReference type="ChEBI" id="CHEBI:29101"/>
        <dbReference type="ChEBI" id="CHEBI:60039"/>
    </reaction>
</comment>
<dbReference type="GO" id="GO:0005886">
    <property type="term" value="C:plasma membrane"/>
    <property type="evidence" value="ECO:0007669"/>
    <property type="project" value="UniProtKB-SubCell"/>
</dbReference>
<evidence type="ECO:0000256" key="13">
    <source>
        <dbReference type="RuleBase" id="RU362091"/>
    </source>
</evidence>
<keyword evidence="8 14" id="KW-0915">Sodium</keyword>
<dbReference type="EMBL" id="JACBZR010000001">
    <property type="protein sequence ID" value="NYI76790.1"/>
    <property type="molecule type" value="Genomic_DNA"/>
</dbReference>
<feature type="transmembrane region" description="Helical" evidence="14">
    <location>
        <begin position="309"/>
        <end position="335"/>
    </location>
</feature>
<evidence type="ECO:0000256" key="5">
    <source>
        <dbReference type="ARBA" id="ARBA00022692"/>
    </source>
</evidence>
<dbReference type="Pfam" id="PF00474">
    <property type="entry name" value="SSF"/>
    <property type="match status" value="1"/>
</dbReference>
<feature type="transmembrane region" description="Helical" evidence="14">
    <location>
        <begin position="164"/>
        <end position="185"/>
    </location>
</feature>
<dbReference type="GO" id="GO:0005298">
    <property type="term" value="F:proline:sodium symporter activity"/>
    <property type="evidence" value="ECO:0007669"/>
    <property type="project" value="UniProtKB-UniRule"/>
</dbReference>
<keyword evidence="14" id="KW-0029">Amino-acid transport</keyword>
<evidence type="ECO:0000313" key="15">
    <source>
        <dbReference type="EMBL" id="NYI76790.1"/>
    </source>
</evidence>
<keyword evidence="11 14" id="KW-0739">Sodium transport</keyword>
<keyword evidence="3 14" id="KW-0813">Transport</keyword>
<protein>
    <recommendedName>
        <fullName evidence="14">Sodium/proline symporter</fullName>
    </recommendedName>
    <alternativeName>
        <fullName evidence="14">Proline permease</fullName>
    </alternativeName>
</protein>
<evidence type="ECO:0000256" key="3">
    <source>
        <dbReference type="ARBA" id="ARBA00022448"/>
    </source>
</evidence>
<dbReference type="NCBIfam" id="TIGR00813">
    <property type="entry name" value="sss"/>
    <property type="match status" value="1"/>
</dbReference>
<feature type="transmembrane region" description="Helical" evidence="14">
    <location>
        <begin position="67"/>
        <end position="88"/>
    </location>
</feature>
<feature type="transmembrane region" description="Helical" evidence="14">
    <location>
        <begin position="127"/>
        <end position="152"/>
    </location>
</feature>
<evidence type="ECO:0000256" key="7">
    <source>
        <dbReference type="ARBA" id="ARBA00022989"/>
    </source>
</evidence>
<dbReference type="Gene3D" id="1.20.1730.10">
    <property type="entry name" value="Sodium/glucose cotransporter"/>
    <property type="match status" value="1"/>
</dbReference>
<dbReference type="GO" id="GO:0015193">
    <property type="term" value="F:L-proline transmembrane transporter activity"/>
    <property type="evidence" value="ECO:0007669"/>
    <property type="project" value="TreeGrafter"/>
</dbReference>
<evidence type="ECO:0000256" key="1">
    <source>
        <dbReference type="ARBA" id="ARBA00004651"/>
    </source>
</evidence>
<dbReference type="InterPro" id="IPR038377">
    <property type="entry name" value="Na/Glc_symporter_sf"/>
</dbReference>
<feature type="transmembrane region" description="Helical" evidence="14">
    <location>
        <begin position="368"/>
        <end position="388"/>
    </location>
</feature>
<keyword evidence="7 14" id="KW-1133">Transmembrane helix</keyword>
<feature type="transmembrane region" description="Helical" evidence="14">
    <location>
        <begin position="454"/>
        <end position="473"/>
    </location>
</feature>
<feature type="transmembrane region" description="Helical" evidence="14">
    <location>
        <begin position="6"/>
        <end position="26"/>
    </location>
</feature>
<comment type="function">
    <text evidence="14">Catalyzes the sodium-dependent uptake of extracellular L-proline.</text>
</comment>
<feature type="transmembrane region" description="Helical" evidence="14">
    <location>
        <begin position="277"/>
        <end position="297"/>
    </location>
</feature>